<dbReference type="SUPFAM" id="SSF54919">
    <property type="entry name" value="Nucleoside diphosphate kinase, NDK"/>
    <property type="match status" value="2"/>
</dbReference>
<sequence>MDTLCTRHNAQATMKACSAYVEWYDPQPMLAREYLLRVYFEEGEVEMYDVKSRRTFLKLSPLPASIKKDDLYPGNEIVLHSRTLKIIRYADLATEKILTKALERSTCILTHNCLKNGELGSAISVIEGTGLKIIKLKMVAFTDIEASECSSLLREDSQMVALLRLSKCVAVTVLGVDALDALKQVCNEINESLGRDSVDNFAVAAPDTSAATNLDEFAFGHSRRLSHWPTTQYGPHSTCCIIRPHALVSNTLGAILSHIEAPKIYEISAMAFFRLDIPSASEFLEVYEGVVPGFGASVKQLSSGPCCALEVRAVGAVSKFRETAGPWDVNFAREIQPKTIRAIFGIDGVKNAVHCTDLAEDSERELRYLFDMMNPC</sequence>
<gene>
    <name evidence="9" type="ORF">PECAL_6P09860</name>
</gene>
<keyword evidence="5" id="KW-0966">Cell projection</keyword>
<protein>
    <recommendedName>
        <fullName evidence="8">DM10 domain-containing protein</fullName>
    </recommendedName>
</protein>
<dbReference type="GO" id="GO:0005879">
    <property type="term" value="C:axonemal microtubule"/>
    <property type="evidence" value="ECO:0007669"/>
    <property type="project" value="TreeGrafter"/>
</dbReference>
<comment type="subcellular location">
    <subcellularLocation>
        <location evidence="1">Cell projection</location>
        <location evidence="1">Cilium</location>
    </subcellularLocation>
    <subcellularLocation>
        <location evidence="2">Cytoplasm</location>
        <location evidence="2">Cytoskeleton</location>
    </subcellularLocation>
</comment>
<dbReference type="PROSITE" id="PS51336">
    <property type="entry name" value="DM10"/>
    <property type="match status" value="1"/>
</dbReference>
<dbReference type="GO" id="GO:0006228">
    <property type="term" value="P:UTP biosynthetic process"/>
    <property type="evidence" value="ECO:0007669"/>
    <property type="project" value="InterPro"/>
</dbReference>
<comment type="similarity">
    <text evidence="6 7">Belongs to the NDK family.</text>
</comment>
<evidence type="ECO:0000313" key="10">
    <source>
        <dbReference type="Proteomes" id="UP000789595"/>
    </source>
</evidence>
<dbReference type="Gene3D" id="3.30.70.141">
    <property type="entry name" value="Nucleoside diphosphate kinase-like domain"/>
    <property type="match status" value="2"/>
</dbReference>
<organism evidence="9 10">
    <name type="scientific">Pelagomonas calceolata</name>
    <dbReference type="NCBI Taxonomy" id="35677"/>
    <lineage>
        <taxon>Eukaryota</taxon>
        <taxon>Sar</taxon>
        <taxon>Stramenopiles</taxon>
        <taxon>Ochrophyta</taxon>
        <taxon>Pelagophyceae</taxon>
        <taxon>Pelagomonadales</taxon>
        <taxon>Pelagomonadaceae</taxon>
        <taxon>Pelagomonas</taxon>
    </lineage>
</organism>
<keyword evidence="10" id="KW-1185">Reference proteome</keyword>
<proteinExistence type="inferred from homology"/>
<dbReference type="InterPro" id="IPR037993">
    <property type="entry name" value="NDPk7B"/>
</dbReference>
<evidence type="ECO:0000259" key="8">
    <source>
        <dbReference type="PROSITE" id="PS51336"/>
    </source>
</evidence>
<dbReference type="PROSITE" id="PS51374">
    <property type="entry name" value="NDPK_LIKE"/>
    <property type="match status" value="1"/>
</dbReference>
<dbReference type="GO" id="GO:0006183">
    <property type="term" value="P:GTP biosynthetic process"/>
    <property type="evidence" value="ECO:0007669"/>
    <property type="project" value="InterPro"/>
</dbReference>
<dbReference type="SMART" id="SM00676">
    <property type="entry name" value="DM10"/>
    <property type="match status" value="1"/>
</dbReference>
<evidence type="ECO:0000256" key="3">
    <source>
        <dbReference type="ARBA" id="ARBA00022490"/>
    </source>
</evidence>
<keyword evidence="4" id="KW-0206">Cytoskeleton</keyword>
<evidence type="ECO:0000256" key="4">
    <source>
        <dbReference type="ARBA" id="ARBA00023212"/>
    </source>
</evidence>
<evidence type="ECO:0000256" key="7">
    <source>
        <dbReference type="RuleBase" id="RU004011"/>
    </source>
</evidence>
<evidence type="ECO:0000256" key="1">
    <source>
        <dbReference type="ARBA" id="ARBA00004138"/>
    </source>
</evidence>
<keyword evidence="3" id="KW-0963">Cytoplasm</keyword>
<dbReference type="OrthoDB" id="270127at2759"/>
<comment type="caution">
    <text evidence="9">The sequence shown here is derived from an EMBL/GenBank/DDBJ whole genome shotgun (WGS) entry which is preliminary data.</text>
</comment>
<reference evidence="9" key="1">
    <citation type="submission" date="2021-11" db="EMBL/GenBank/DDBJ databases">
        <authorList>
            <consortium name="Genoscope - CEA"/>
            <person name="William W."/>
        </authorList>
    </citation>
    <scope>NUCLEOTIDE SEQUENCE</scope>
</reference>
<dbReference type="CDD" id="cd04412">
    <property type="entry name" value="NDPk7B"/>
    <property type="match status" value="1"/>
</dbReference>
<evidence type="ECO:0000256" key="5">
    <source>
        <dbReference type="ARBA" id="ARBA00023273"/>
    </source>
</evidence>
<dbReference type="Proteomes" id="UP000789595">
    <property type="component" value="Unassembled WGS sequence"/>
</dbReference>
<dbReference type="EMBL" id="CAKKNE010000006">
    <property type="protein sequence ID" value="CAH0379368.1"/>
    <property type="molecule type" value="Genomic_DNA"/>
</dbReference>
<comment type="caution">
    <text evidence="6">Lacks conserved residue(s) required for the propagation of feature annotation.</text>
</comment>
<accession>A0A8J2SSM9</accession>
<evidence type="ECO:0000256" key="2">
    <source>
        <dbReference type="ARBA" id="ARBA00004245"/>
    </source>
</evidence>
<dbReference type="SMART" id="SM00562">
    <property type="entry name" value="NDK"/>
    <property type="match status" value="1"/>
</dbReference>
<dbReference type="InterPro" id="IPR036850">
    <property type="entry name" value="NDK-like_dom_sf"/>
</dbReference>
<feature type="domain" description="DM10" evidence="8">
    <location>
        <begin position="13"/>
        <end position="102"/>
    </location>
</feature>
<evidence type="ECO:0000256" key="6">
    <source>
        <dbReference type="PROSITE-ProRule" id="PRU00706"/>
    </source>
</evidence>
<dbReference type="InterPro" id="IPR001564">
    <property type="entry name" value="Nucleoside_diP_kinase"/>
</dbReference>
<dbReference type="Pfam" id="PF00334">
    <property type="entry name" value="NDK"/>
    <property type="match status" value="1"/>
</dbReference>
<dbReference type="InterPro" id="IPR034907">
    <property type="entry name" value="NDK-like_dom"/>
</dbReference>
<name>A0A8J2SSM9_9STRA</name>
<evidence type="ECO:0000313" key="9">
    <source>
        <dbReference type="EMBL" id="CAH0379368.1"/>
    </source>
</evidence>
<dbReference type="PRINTS" id="PR01243">
    <property type="entry name" value="NUCDPKINASE"/>
</dbReference>
<dbReference type="AlphaFoldDB" id="A0A8J2SSM9"/>
<dbReference type="PANTHER" id="PTHR43109">
    <property type="entry name" value="NUCLEOSIDE DIPHOSPHATE KINASE 7"/>
    <property type="match status" value="1"/>
</dbReference>
<dbReference type="GO" id="GO:0006241">
    <property type="term" value="P:CTP biosynthetic process"/>
    <property type="evidence" value="ECO:0007669"/>
    <property type="project" value="InterPro"/>
</dbReference>
<dbReference type="PANTHER" id="PTHR43109:SF2">
    <property type="entry name" value="NUCLEOSIDE DIPHOSPHATE KINASE 7"/>
    <property type="match status" value="1"/>
</dbReference>
<dbReference type="GO" id="GO:0004550">
    <property type="term" value="F:nucleoside diphosphate kinase activity"/>
    <property type="evidence" value="ECO:0007669"/>
    <property type="project" value="InterPro"/>
</dbReference>
<dbReference type="InterPro" id="IPR006602">
    <property type="entry name" value="DM10_dom"/>
</dbReference>